<dbReference type="InterPro" id="IPR036249">
    <property type="entry name" value="Thioredoxin-like_sf"/>
</dbReference>
<dbReference type="SUPFAM" id="SSF52833">
    <property type="entry name" value="Thioredoxin-like"/>
    <property type="match status" value="1"/>
</dbReference>
<dbReference type="AlphaFoldDB" id="A0A9Q6ZHK7"/>
<dbReference type="GeneID" id="93527541"/>
<proteinExistence type="predicted"/>
<name>A0A9Q6ZHK7_MYROD</name>
<dbReference type="Gene3D" id="3.40.30.10">
    <property type="entry name" value="Glutaredoxin"/>
    <property type="match status" value="1"/>
</dbReference>
<evidence type="ECO:0000313" key="2">
    <source>
        <dbReference type="Proteomes" id="UP000596202"/>
    </source>
</evidence>
<dbReference type="Pfam" id="PF11009">
    <property type="entry name" value="BrxC"/>
    <property type="match status" value="1"/>
</dbReference>
<organism evidence="1 2">
    <name type="scientific">Myroides odoratus</name>
    <name type="common">Flavobacterium odoratum</name>
    <dbReference type="NCBI Taxonomy" id="256"/>
    <lineage>
        <taxon>Bacteria</taxon>
        <taxon>Pseudomonadati</taxon>
        <taxon>Bacteroidota</taxon>
        <taxon>Flavobacteriia</taxon>
        <taxon>Flavobacteriales</taxon>
        <taxon>Flavobacteriaceae</taxon>
        <taxon>Myroides</taxon>
    </lineage>
</organism>
<dbReference type="InterPro" id="IPR022551">
    <property type="entry name" value="BrxC"/>
</dbReference>
<accession>A0A9Q6ZHK7</accession>
<dbReference type="OrthoDB" id="677051at2"/>
<protein>
    <submittedName>
        <fullName evidence="1">Bacillithiol system redox-active protein YtxJ</fullName>
    </submittedName>
</protein>
<dbReference type="EMBL" id="CP068108">
    <property type="protein sequence ID" value="QQU01615.1"/>
    <property type="molecule type" value="Genomic_DNA"/>
</dbReference>
<dbReference type="RefSeq" id="WP_002992253.1">
    <property type="nucleotide sequence ID" value="NZ_CP068108.1"/>
</dbReference>
<sequence length="112" mass="12690">MNWIELTETAALSEVIANTSTKPCIIFKNSTTCYISKMALRNFERSFTNPTEVACYMVDVKKDRLVSLDIADRFQVQHESPQLLIIADGKVVFHTSHEGIDGVETEKLLLRL</sequence>
<dbReference type="NCBIfam" id="TIGR04019">
    <property type="entry name" value="B_thiol_YtxJ"/>
    <property type="match status" value="1"/>
</dbReference>
<evidence type="ECO:0000313" key="1">
    <source>
        <dbReference type="EMBL" id="QQU01615.1"/>
    </source>
</evidence>
<dbReference type="Proteomes" id="UP000596202">
    <property type="component" value="Chromosome"/>
</dbReference>
<gene>
    <name evidence="1" type="primary">ytxJ</name>
    <name evidence="1" type="ORF">I6I88_07740</name>
</gene>
<reference evidence="1 2" key="1">
    <citation type="submission" date="2021-01" db="EMBL/GenBank/DDBJ databases">
        <title>FDA dAtabase for Regulatory Grade micrObial Sequences (FDA-ARGOS): Supporting development and validation of Infectious Disease Dx tests.</title>
        <authorList>
            <person name="Sproer C."/>
            <person name="Gronow S."/>
            <person name="Severitt S."/>
            <person name="Schroder I."/>
            <person name="Tallon L."/>
            <person name="Sadzewicz L."/>
            <person name="Zhao X."/>
            <person name="Boylan J."/>
            <person name="Ott S."/>
            <person name="Bowen H."/>
            <person name="Vavikolanu K."/>
            <person name="Mehta A."/>
            <person name="Aluvathingal J."/>
            <person name="Nadendla S."/>
            <person name="Lowell S."/>
            <person name="Myers T."/>
            <person name="Yan Y."/>
            <person name="Sichtig H."/>
        </authorList>
    </citation>
    <scope>NUCLEOTIDE SEQUENCE [LARGE SCALE GENOMIC DNA]</scope>
    <source>
        <strain evidence="1 2">FDAARGOS_1131</strain>
    </source>
</reference>